<sequence length="99" mass="11745">MIDFEKCYNVSLWKSKNESNINDFSYNISHSGEWVVCAVHLFPIGIDVEKVGKLHLDIAERYFTEEENRDLLDKSKDEQLSYFFDLWSRIQISCKCESR</sequence>
<dbReference type="PANTHER" id="PTHR12215:SF10">
    <property type="entry name" value="L-AMINOADIPATE-SEMIALDEHYDE DEHYDROGENASE-PHOSPHOPANTETHEINYL TRANSFERASE"/>
    <property type="match status" value="1"/>
</dbReference>
<dbReference type="GO" id="GO:0008897">
    <property type="term" value="F:holo-[acyl-carrier-protein] synthase activity"/>
    <property type="evidence" value="ECO:0007669"/>
    <property type="project" value="InterPro"/>
</dbReference>
<evidence type="ECO:0000256" key="2">
    <source>
        <dbReference type="ARBA" id="ARBA00022679"/>
    </source>
</evidence>
<dbReference type="Pfam" id="PF01648">
    <property type="entry name" value="ACPS"/>
    <property type="match status" value="1"/>
</dbReference>
<keyword evidence="2" id="KW-0808">Transferase</keyword>
<dbReference type="PANTHER" id="PTHR12215">
    <property type="entry name" value="PHOSPHOPANTETHEINE TRANSFERASE"/>
    <property type="match status" value="1"/>
</dbReference>
<evidence type="ECO:0000313" key="4">
    <source>
        <dbReference type="EMBL" id="RID83348.1"/>
    </source>
</evidence>
<dbReference type="Proteomes" id="UP000265816">
    <property type="component" value="Unassembled WGS sequence"/>
</dbReference>
<evidence type="ECO:0000256" key="1">
    <source>
        <dbReference type="ARBA" id="ARBA00010990"/>
    </source>
</evidence>
<evidence type="ECO:0000259" key="3">
    <source>
        <dbReference type="Pfam" id="PF01648"/>
    </source>
</evidence>
<accession>A0A398B3C2</accession>
<gene>
    <name evidence="4" type="ORF">D1970_15790</name>
</gene>
<dbReference type="Gene3D" id="3.90.470.20">
    <property type="entry name" value="4'-phosphopantetheinyl transferase domain"/>
    <property type="match status" value="1"/>
</dbReference>
<reference evidence="4 5" key="1">
    <citation type="submission" date="2018-08" db="EMBL/GenBank/DDBJ databases">
        <title>Bacillus jemisoniae sp. nov., Bacillus chryseoplanitiae sp. nov., Bacillus resnikiae sp. nov., and Bacillus frankliniae sp. nov., isolated from Viking spacecraft and associated surfaces.</title>
        <authorList>
            <person name="Seuylemezian A."/>
            <person name="Vaishampayan P."/>
        </authorList>
    </citation>
    <scope>NUCLEOTIDE SEQUENCE [LARGE SCALE GENOMIC DNA]</scope>
    <source>
        <strain evidence="4 5">JJ-247</strain>
    </source>
</reference>
<dbReference type="EMBL" id="QWVT01000028">
    <property type="protein sequence ID" value="RID83348.1"/>
    <property type="molecule type" value="Genomic_DNA"/>
</dbReference>
<dbReference type="GO" id="GO:0000287">
    <property type="term" value="F:magnesium ion binding"/>
    <property type="evidence" value="ECO:0007669"/>
    <property type="project" value="InterPro"/>
</dbReference>
<dbReference type="InterPro" id="IPR050559">
    <property type="entry name" value="P-Pant_transferase_sf"/>
</dbReference>
<dbReference type="SUPFAM" id="SSF56214">
    <property type="entry name" value="4'-phosphopantetheinyl transferase"/>
    <property type="match status" value="2"/>
</dbReference>
<dbReference type="InterPro" id="IPR008278">
    <property type="entry name" value="4-PPantetheinyl_Trfase_dom"/>
</dbReference>
<dbReference type="InterPro" id="IPR037143">
    <property type="entry name" value="4-PPantetheinyl_Trfase_dom_sf"/>
</dbReference>
<dbReference type="GO" id="GO:0019878">
    <property type="term" value="P:lysine biosynthetic process via aminoadipic acid"/>
    <property type="evidence" value="ECO:0007669"/>
    <property type="project" value="TreeGrafter"/>
</dbReference>
<proteinExistence type="inferred from homology"/>
<organism evidence="4 5">
    <name type="scientific">Mesobacillus zeae</name>
    <dbReference type="NCBI Taxonomy" id="1917180"/>
    <lineage>
        <taxon>Bacteria</taxon>
        <taxon>Bacillati</taxon>
        <taxon>Bacillota</taxon>
        <taxon>Bacilli</taxon>
        <taxon>Bacillales</taxon>
        <taxon>Bacillaceae</taxon>
        <taxon>Mesobacillus</taxon>
    </lineage>
</organism>
<name>A0A398B3C2_9BACI</name>
<comment type="caution">
    <text evidence="4">The sequence shown here is derived from an EMBL/GenBank/DDBJ whole genome shotgun (WGS) entry which is preliminary data.</text>
</comment>
<dbReference type="AlphaFoldDB" id="A0A398B3C2"/>
<dbReference type="OrthoDB" id="9808281at2"/>
<keyword evidence="5" id="KW-1185">Reference proteome</keyword>
<protein>
    <recommendedName>
        <fullName evidence="3">4'-phosphopantetheinyl transferase domain-containing protein</fullName>
    </recommendedName>
</protein>
<comment type="similarity">
    <text evidence="1">Belongs to the P-Pant transferase superfamily. Gsp/Sfp/HetI/AcpT family.</text>
</comment>
<dbReference type="GO" id="GO:0005829">
    <property type="term" value="C:cytosol"/>
    <property type="evidence" value="ECO:0007669"/>
    <property type="project" value="TreeGrafter"/>
</dbReference>
<feature type="domain" description="4'-phosphopantetheinyl transferase" evidence="3">
    <location>
        <begin position="43"/>
        <end position="88"/>
    </location>
</feature>
<evidence type="ECO:0000313" key="5">
    <source>
        <dbReference type="Proteomes" id="UP000265816"/>
    </source>
</evidence>